<evidence type="ECO:0000256" key="7">
    <source>
        <dbReference type="SAM" id="MobiDB-lite"/>
    </source>
</evidence>
<feature type="domain" description="Kinesin motor" evidence="8">
    <location>
        <begin position="1"/>
        <end position="433"/>
    </location>
</feature>
<dbReference type="STRING" id="2880.D7FZF0"/>
<feature type="compositionally biased region" description="Polar residues" evidence="7">
    <location>
        <begin position="933"/>
        <end position="943"/>
    </location>
</feature>
<dbReference type="Pfam" id="PF00225">
    <property type="entry name" value="Kinesin"/>
    <property type="match status" value="2"/>
</dbReference>
<keyword evidence="1" id="KW-0493">Microtubule</keyword>
<dbReference type="PANTHER" id="PTHR47968:SF36">
    <property type="entry name" value="KINESIN HEAVY CHAIN ISOFORM X1"/>
    <property type="match status" value="1"/>
</dbReference>
<evidence type="ECO:0000259" key="8">
    <source>
        <dbReference type="PROSITE" id="PS50067"/>
    </source>
</evidence>
<feature type="compositionally biased region" description="Low complexity" evidence="7">
    <location>
        <begin position="539"/>
        <end position="567"/>
    </location>
</feature>
<feature type="compositionally biased region" description="Basic residues" evidence="7">
    <location>
        <begin position="971"/>
        <end position="986"/>
    </location>
</feature>
<sequence>MTGLLRRPHDFRLLRYASVSTKAHLLCGTSHQPLPQQVVEVNEDETSVCVRDAERPNKSIECAFDKVFGCSSSQDDIFRGLVPALDTVVKGFNACVLAYGQTGSGKTHTLIGPGGGTRLADDQTEWGIIPRAVQFLFDRLNLESEEDETFSYSVTCSFLQIYNENLVDLLLHSGGAAGAAPLQIREEAGGGDRGGRGGGGGHRNSVSSGGRRPWSNESSRGGEDETGGMNGEDVLFGAGYGKKNRASPVPKGGKANVFVNGLSSFRVGGAQDVLHYVNLGAANRRVRATQHNEASSRSHAVMQLTVEVKSGGRGGEEGGGGASDHITYRQAKLSLVDLAGSEKMDSALSISKGHFKELRSINQSLSTLGNVVSALSEKGRTHVPYRDSKLTRLLQDSLGGNTRTTIIACINPLAGQTHETINTLQFADRAKKVMVRLRANEVVDDRVLLARARAEIKRLKKRLREALEGTLLGTAAEDDNNDGHCPNESSRSCHNHDRNGTPEETKPCPETVDDVSPGGAGDGSARGVKEEGDKGHSMTTSAVSNNAAARRRSASPSKAAAAVPSTALRLPKFRKRQFAVDGGRGQDSGGEGEPVEDALTAEEVRVIVSNSAEAEGASGSPEQKEEEEEEEQDAEEAKQLAMFRREIQEGVVSGSLVKRGGGGGIGRGTATVPVKSGAAAGVDGDGDNDGDNVNGNPDEQADIEVFIDQSQRLEDLMFEAQGRERRRLRGTIEPRVGRFPPTPSPRTNANGGQPADAKMKVQQLQDQHEDRRGQQRRSPPCYDGALAAPDTCSLMATVAQPVLRALVSKEKGISINVGDDNGPVRTGWADQSSRTTRETHSITNVDPTPTPTPATTATTTAMMMAAVLASPETTTDGCEINDPHRRASSTNNSGINDNSAVEAFAGERVQRVVPAINPPLERRRRQRQTGTRNQSPIPSSPSSLHGHPFPSPSVQRRRPATSTGGPPTGRNRARSNSRRIYRRKVGGSRSPVRGKPSAFLEPASPQVGPHDGGGEEHGPRRRQQGKVGSGGGGSGGGSSATKVVAATHPRLARSSPEQKQRSGQEFLGADADDQRKKGLSYSVADLGLRLKVYSFRYDHYYECQVVGYDSRRRMHRCAYDATGEKQWHDLASKRFEVVGQNGVIVRSTESAPPAPASFATTATNATPSLPLPTSPSNIVGAITRESGGGHGAPGRKDMIKMYQ</sequence>
<comment type="similarity">
    <text evidence="6">Belongs to the TRAFAC class myosin-kinesin ATPase superfamily. Kinesin family.</text>
</comment>
<dbReference type="GO" id="GO:0005524">
    <property type="term" value="F:ATP binding"/>
    <property type="evidence" value="ECO:0007669"/>
    <property type="project" value="UniProtKB-UniRule"/>
</dbReference>
<dbReference type="EMBL" id="FN649745">
    <property type="protein sequence ID" value="CBJ32767.1"/>
    <property type="molecule type" value="Genomic_DNA"/>
</dbReference>
<feature type="compositionally biased region" description="Gly residues" evidence="7">
    <location>
        <begin position="1027"/>
        <end position="1038"/>
    </location>
</feature>
<dbReference type="PROSITE" id="PS00411">
    <property type="entry name" value="KINESIN_MOTOR_1"/>
    <property type="match status" value="1"/>
</dbReference>
<dbReference type="InterPro" id="IPR027417">
    <property type="entry name" value="P-loop_NTPase"/>
</dbReference>
<keyword evidence="3 6" id="KW-0067">ATP-binding</keyword>
<feature type="region of interest" description="Disordered" evidence="7">
    <location>
        <begin position="910"/>
        <end position="1074"/>
    </location>
</feature>
<feature type="compositionally biased region" description="Gly residues" evidence="7">
    <location>
        <begin position="582"/>
        <end position="592"/>
    </location>
</feature>
<name>D7FZF0_ECTSI</name>
<evidence type="ECO:0000256" key="1">
    <source>
        <dbReference type="ARBA" id="ARBA00022701"/>
    </source>
</evidence>
<dbReference type="SMART" id="SM00129">
    <property type="entry name" value="KISc"/>
    <property type="match status" value="1"/>
</dbReference>
<dbReference type="EMBL" id="FN648560">
    <property type="protein sequence ID" value="CBJ32767.1"/>
    <property type="molecule type" value="Genomic_DNA"/>
</dbReference>
<keyword evidence="10" id="KW-1185">Reference proteome</keyword>
<feature type="compositionally biased region" description="Acidic residues" evidence="7">
    <location>
        <begin position="624"/>
        <end position="634"/>
    </location>
</feature>
<keyword evidence="4" id="KW-0175">Coiled coil</keyword>
<feature type="binding site" evidence="6">
    <location>
        <begin position="100"/>
        <end position="107"/>
    </location>
    <ligand>
        <name>ATP</name>
        <dbReference type="ChEBI" id="CHEBI:30616"/>
    </ligand>
</feature>
<dbReference type="InterPro" id="IPR019821">
    <property type="entry name" value="Kinesin_motor_CS"/>
</dbReference>
<dbReference type="PRINTS" id="PR00380">
    <property type="entry name" value="KINESINHEAVY"/>
</dbReference>
<feature type="compositionally biased region" description="Low complexity" evidence="7">
    <location>
        <begin position="1149"/>
        <end position="1168"/>
    </location>
</feature>
<dbReference type="InterPro" id="IPR027640">
    <property type="entry name" value="Kinesin-like_fam"/>
</dbReference>
<dbReference type="GO" id="GO:0008017">
    <property type="term" value="F:microtubule binding"/>
    <property type="evidence" value="ECO:0007669"/>
    <property type="project" value="InterPro"/>
</dbReference>
<dbReference type="eggNOG" id="KOG0243">
    <property type="taxonomic scope" value="Eukaryota"/>
</dbReference>
<feature type="compositionally biased region" description="Low complexity" evidence="7">
    <location>
        <begin position="203"/>
        <end position="212"/>
    </location>
</feature>
<feature type="region of interest" description="Disordered" evidence="7">
    <location>
        <begin position="655"/>
        <end position="698"/>
    </location>
</feature>
<feature type="compositionally biased region" description="Basic and acidic residues" evidence="7">
    <location>
        <begin position="1194"/>
        <end position="1203"/>
    </location>
</feature>
<feature type="region of interest" description="Disordered" evidence="7">
    <location>
        <begin position="720"/>
        <end position="784"/>
    </location>
</feature>
<feature type="compositionally biased region" description="Basic and acidic residues" evidence="7">
    <location>
        <begin position="527"/>
        <end position="536"/>
    </location>
</feature>
<feature type="region of interest" description="Disordered" evidence="7">
    <location>
        <begin position="475"/>
        <end position="598"/>
    </location>
</feature>
<feature type="region of interest" description="Disordered" evidence="7">
    <location>
        <begin position="1149"/>
        <end position="1175"/>
    </location>
</feature>
<protein>
    <recommendedName>
        <fullName evidence="8">Kinesin motor domain-containing protein</fullName>
    </recommendedName>
</protein>
<dbReference type="GO" id="GO:0003777">
    <property type="term" value="F:microtubule motor activity"/>
    <property type="evidence" value="ECO:0007669"/>
    <property type="project" value="InterPro"/>
</dbReference>
<dbReference type="PROSITE" id="PS50067">
    <property type="entry name" value="KINESIN_MOTOR_2"/>
    <property type="match status" value="1"/>
</dbReference>
<feature type="region of interest" description="Disordered" evidence="7">
    <location>
        <begin position="873"/>
        <end position="897"/>
    </location>
</feature>
<dbReference type="GO" id="GO:0007018">
    <property type="term" value="P:microtubule-based movement"/>
    <property type="evidence" value="ECO:0007669"/>
    <property type="project" value="InterPro"/>
</dbReference>
<evidence type="ECO:0000256" key="4">
    <source>
        <dbReference type="ARBA" id="ARBA00023054"/>
    </source>
</evidence>
<dbReference type="Proteomes" id="UP000002630">
    <property type="component" value="Linkage Group LG20"/>
</dbReference>
<keyword evidence="5 6" id="KW-0505">Motor protein</keyword>
<evidence type="ECO:0000256" key="2">
    <source>
        <dbReference type="ARBA" id="ARBA00022741"/>
    </source>
</evidence>
<accession>D7FZF0</accession>
<gene>
    <name evidence="9" type="ORF">Esi_0366_0024</name>
</gene>
<evidence type="ECO:0000256" key="6">
    <source>
        <dbReference type="PROSITE-ProRule" id="PRU00283"/>
    </source>
</evidence>
<evidence type="ECO:0000256" key="3">
    <source>
        <dbReference type="ARBA" id="ARBA00022840"/>
    </source>
</evidence>
<dbReference type="InParanoid" id="D7FZF0"/>
<dbReference type="SUPFAM" id="SSF52540">
    <property type="entry name" value="P-loop containing nucleoside triphosphate hydrolases"/>
    <property type="match status" value="1"/>
</dbReference>
<organism evidence="9 10">
    <name type="scientific">Ectocarpus siliculosus</name>
    <name type="common">Brown alga</name>
    <name type="synonym">Conferva siliculosa</name>
    <dbReference type="NCBI Taxonomy" id="2880"/>
    <lineage>
        <taxon>Eukaryota</taxon>
        <taxon>Sar</taxon>
        <taxon>Stramenopiles</taxon>
        <taxon>Ochrophyta</taxon>
        <taxon>PX clade</taxon>
        <taxon>Phaeophyceae</taxon>
        <taxon>Ectocarpales</taxon>
        <taxon>Ectocarpaceae</taxon>
        <taxon>Ectocarpus</taxon>
    </lineage>
</organism>
<feature type="region of interest" description="Disordered" evidence="7">
    <location>
        <begin position="824"/>
        <end position="852"/>
    </location>
</feature>
<dbReference type="GO" id="GO:0005874">
    <property type="term" value="C:microtubule"/>
    <property type="evidence" value="ECO:0007669"/>
    <property type="project" value="UniProtKB-KW"/>
</dbReference>
<feature type="compositionally biased region" description="Basic and acidic residues" evidence="7">
    <location>
        <begin position="186"/>
        <end position="195"/>
    </location>
</feature>
<feature type="compositionally biased region" description="Polar residues" evidence="7">
    <location>
        <begin position="888"/>
        <end position="897"/>
    </location>
</feature>
<evidence type="ECO:0000256" key="5">
    <source>
        <dbReference type="ARBA" id="ARBA00023175"/>
    </source>
</evidence>
<feature type="region of interest" description="Disordered" evidence="7">
    <location>
        <begin position="1184"/>
        <end position="1203"/>
    </location>
</feature>
<reference evidence="9 10" key="1">
    <citation type="journal article" date="2010" name="Nature">
        <title>The Ectocarpus genome and the independent evolution of multicellularity in brown algae.</title>
        <authorList>
            <person name="Cock J.M."/>
            <person name="Sterck L."/>
            <person name="Rouze P."/>
            <person name="Scornet D."/>
            <person name="Allen A.E."/>
            <person name="Amoutzias G."/>
            <person name="Anthouard V."/>
            <person name="Artiguenave F."/>
            <person name="Aury J.M."/>
            <person name="Badger J.H."/>
            <person name="Beszteri B."/>
            <person name="Billiau K."/>
            <person name="Bonnet E."/>
            <person name="Bothwell J.H."/>
            <person name="Bowler C."/>
            <person name="Boyen C."/>
            <person name="Brownlee C."/>
            <person name="Carrano C.J."/>
            <person name="Charrier B."/>
            <person name="Cho G.Y."/>
            <person name="Coelho S.M."/>
            <person name="Collen J."/>
            <person name="Corre E."/>
            <person name="Da Silva C."/>
            <person name="Delage L."/>
            <person name="Delaroque N."/>
            <person name="Dittami S.M."/>
            <person name="Doulbeau S."/>
            <person name="Elias M."/>
            <person name="Farnham G."/>
            <person name="Gachon C.M."/>
            <person name="Gschloessl B."/>
            <person name="Heesch S."/>
            <person name="Jabbari K."/>
            <person name="Jubin C."/>
            <person name="Kawai H."/>
            <person name="Kimura K."/>
            <person name="Kloareg B."/>
            <person name="Kupper F.C."/>
            <person name="Lang D."/>
            <person name="Le Bail A."/>
            <person name="Leblanc C."/>
            <person name="Lerouge P."/>
            <person name="Lohr M."/>
            <person name="Lopez P.J."/>
            <person name="Martens C."/>
            <person name="Maumus F."/>
            <person name="Michel G."/>
            <person name="Miranda-Saavedra D."/>
            <person name="Morales J."/>
            <person name="Moreau H."/>
            <person name="Motomura T."/>
            <person name="Nagasato C."/>
            <person name="Napoli C.A."/>
            <person name="Nelson D.R."/>
            <person name="Nyvall-Collen P."/>
            <person name="Peters A.F."/>
            <person name="Pommier C."/>
            <person name="Potin P."/>
            <person name="Poulain J."/>
            <person name="Quesneville H."/>
            <person name="Read B."/>
            <person name="Rensing S.A."/>
            <person name="Ritter A."/>
            <person name="Rousvoal S."/>
            <person name="Samanta M."/>
            <person name="Samson G."/>
            <person name="Schroeder D.C."/>
            <person name="Segurens B."/>
            <person name="Strittmatter M."/>
            <person name="Tonon T."/>
            <person name="Tregear J.W."/>
            <person name="Valentin K."/>
            <person name="von Dassow P."/>
            <person name="Yamagishi T."/>
            <person name="Van de Peer Y."/>
            <person name="Wincker P."/>
        </authorList>
    </citation>
    <scope>NUCLEOTIDE SEQUENCE [LARGE SCALE GENOMIC DNA]</scope>
    <source>
        <strain evidence="10">Ec32 / CCAP1310/4</strain>
    </source>
</reference>
<dbReference type="Gene3D" id="3.40.850.10">
    <property type="entry name" value="Kinesin motor domain"/>
    <property type="match status" value="1"/>
</dbReference>
<keyword evidence="2 6" id="KW-0547">Nucleotide-binding</keyword>
<dbReference type="PANTHER" id="PTHR47968">
    <property type="entry name" value="CENTROMERE PROTEIN E"/>
    <property type="match status" value="1"/>
</dbReference>
<dbReference type="InterPro" id="IPR001752">
    <property type="entry name" value="Kinesin_motor_dom"/>
</dbReference>
<evidence type="ECO:0000313" key="9">
    <source>
        <dbReference type="EMBL" id="CBJ32767.1"/>
    </source>
</evidence>
<feature type="region of interest" description="Disordered" evidence="7">
    <location>
        <begin position="186"/>
        <end position="236"/>
    </location>
</feature>
<proteinExistence type="inferred from homology"/>
<feature type="compositionally biased region" description="Basic and acidic residues" evidence="7">
    <location>
        <begin position="494"/>
        <end position="507"/>
    </location>
</feature>
<dbReference type="InterPro" id="IPR036961">
    <property type="entry name" value="Kinesin_motor_dom_sf"/>
</dbReference>
<feature type="region of interest" description="Disordered" evidence="7">
    <location>
        <begin position="612"/>
        <end position="636"/>
    </location>
</feature>
<dbReference type="OrthoDB" id="123929at2759"/>
<dbReference type="CDD" id="cd00106">
    <property type="entry name" value="KISc"/>
    <property type="match status" value="1"/>
</dbReference>
<evidence type="ECO:0000313" key="10">
    <source>
        <dbReference type="Proteomes" id="UP000002630"/>
    </source>
</evidence>
<dbReference type="AlphaFoldDB" id="D7FZF0"/>